<protein>
    <submittedName>
        <fullName evidence="1">Uncharacterized protein YwgA</fullName>
    </submittedName>
</protein>
<sequence>MPHEPEYYVADILHAAGGRLVSRIRLQKIAYLLDQLGAESGFDYSYHHYGPYSRDLDSAILDAEAFDLVDEQYGYRISDGARYSIFVHKSADKEYTSLSNKYLRDITKKLASQNVTVLELAATAHWLAEVERVDDWEAEIRRRKGSKTDNGRLEEATKLLADVGLPPAASVGVCR</sequence>
<proteinExistence type="predicted"/>
<evidence type="ECO:0000313" key="1">
    <source>
        <dbReference type="EMBL" id="PWJ74475.1"/>
    </source>
</evidence>
<name>A0A316BSB7_PSESE</name>
<dbReference type="AlphaFoldDB" id="A0A316BSB7"/>
<accession>A0A316BSB7</accession>
<organism evidence="1 2">
    <name type="scientific">Pseudaminobacter salicylatoxidans</name>
    <dbReference type="NCBI Taxonomy" id="93369"/>
    <lineage>
        <taxon>Bacteria</taxon>
        <taxon>Pseudomonadati</taxon>
        <taxon>Pseudomonadota</taxon>
        <taxon>Alphaproteobacteria</taxon>
        <taxon>Hyphomicrobiales</taxon>
        <taxon>Phyllobacteriaceae</taxon>
        <taxon>Pseudaminobacter</taxon>
    </lineage>
</organism>
<reference evidence="1 2" key="1">
    <citation type="submission" date="2018-05" db="EMBL/GenBank/DDBJ databases">
        <title>Genomic Encyclopedia of Type Strains, Phase IV (KMG-IV): sequencing the most valuable type-strain genomes for metagenomic binning, comparative biology and taxonomic classification.</title>
        <authorList>
            <person name="Goeker M."/>
        </authorList>
    </citation>
    <scope>NUCLEOTIDE SEQUENCE [LARGE SCALE GENOMIC DNA]</scope>
    <source>
        <strain evidence="1 2">DSM 6986</strain>
    </source>
</reference>
<keyword evidence="2" id="KW-1185">Reference proteome</keyword>
<comment type="caution">
    <text evidence="1">The sequence shown here is derived from an EMBL/GenBank/DDBJ whole genome shotgun (WGS) entry which is preliminary data.</text>
</comment>
<dbReference type="EMBL" id="QGGG01000023">
    <property type="protein sequence ID" value="PWJ74475.1"/>
    <property type="molecule type" value="Genomic_DNA"/>
</dbReference>
<gene>
    <name evidence="1" type="ORF">C7441_12348</name>
</gene>
<dbReference type="Proteomes" id="UP000245396">
    <property type="component" value="Unassembled WGS sequence"/>
</dbReference>
<evidence type="ECO:0000313" key="2">
    <source>
        <dbReference type="Proteomes" id="UP000245396"/>
    </source>
</evidence>